<dbReference type="RefSeq" id="WP_200811338.1">
    <property type="nucleotide sequence ID" value="NZ_FXAP01000001.1"/>
</dbReference>
<keyword evidence="4" id="KW-1185">Reference proteome</keyword>
<organism evidence="3 4">
    <name type="scientific">Plantibacter flavus</name>
    <dbReference type="NCBI Taxonomy" id="150123"/>
    <lineage>
        <taxon>Bacteria</taxon>
        <taxon>Bacillati</taxon>
        <taxon>Actinomycetota</taxon>
        <taxon>Actinomycetes</taxon>
        <taxon>Micrococcales</taxon>
        <taxon>Microbacteriaceae</taxon>
        <taxon>Plantibacter</taxon>
    </lineage>
</organism>
<evidence type="ECO:0008006" key="5">
    <source>
        <dbReference type="Google" id="ProtNLM"/>
    </source>
</evidence>
<proteinExistence type="predicted"/>
<sequence>MKARLIASIVVAGAVALGMSGCNLIAPQATLKQYDASDGVGVTVGSVAVRNAIVVSDDGETGNLVFSVANRDDRAHTVLIEIEGKEEQFQVLAEPGLTTFDGSGANDPLRIESLGVQPGAVLDVFFQYGDETGATASVPVLTGQLLEYSTLVPTPLPTDEPTEMPTPLATPTTEPTE</sequence>
<dbReference type="EMBL" id="RKHL01000001">
    <property type="protein sequence ID" value="ROR81073.1"/>
    <property type="molecule type" value="Genomic_DNA"/>
</dbReference>
<gene>
    <name evidence="3" type="ORF">EDD42_1121</name>
</gene>
<protein>
    <recommendedName>
        <fullName evidence="5">DNA modification methylase</fullName>
    </recommendedName>
</protein>
<dbReference type="Proteomes" id="UP000266915">
    <property type="component" value="Unassembled WGS sequence"/>
</dbReference>
<feature type="region of interest" description="Disordered" evidence="1">
    <location>
        <begin position="154"/>
        <end position="177"/>
    </location>
</feature>
<accession>A0A3N2C0Q8</accession>
<feature type="signal peptide" evidence="2">
    <location>
        <begin position="1"/>
        <end position="25"/>
    </location>
</feature>
<name>A0A3N2C0Q8_9MICO</name>
<keyword evidence="2" id="KW-0732">Signal</keyword>
<comment type="caution">
    <text evidence="3">The sequence shown here is derived from an EMBL/GenBank/DDBJ whole genome shotgun (WGS) entry which is preliminary data.</text>
</comment>
<evidence type="ECO:0000256" key="1">
    <source>
        <dbReference type="SAM" id="MobiDB-lite"/>
    </source>
</evidence>
<feature type="chain" id="PRO_5039618719" description="DNA modification methylase" evidence="2">
    <location>
        <begin position="26"/>
        <end position="177"/>
    </location>
</feature>
<dbReference type="PROSITE" id="PS51257">
    <property type="entry name" value="PROKAR_LIPOPROTEIN"/>
    <property type="match status" value="1"/>
</dbReference>
<dbReference type="AlphaFoldDB" id="A0A3N2C0Q8"/>
<evidence type="ECO:0000313" key="4">
    <source>
        <dbReference type="Proteomes" id="UP000266915"/>
    </source>
</evidence>
<feature type="compositionally biased region" description="Low complexity" evidence="1">
    <location>
        <begin position="163"/>
        <end position="177"/>
    </location>
</feature>
<reference evidence="3 4" key="1">
    <citation type="submission" date="2018-11" db="EMBL/GenBank/DDBJ databases">
        <title>Sequencing the genomes of 1000 actinobacteria strains.</title>
        <authorList>
            <person name="Klenk H.-P."/>
        </authorList>
    </citation>
    <scope>NUCLEOTIDE SEQUENCE [LARGE SCALE GENOMIC DNA]</scope>
    <source>
        <strain evidence="3 4">DSM 14012</strain>
    </source>
</reference>
<evidence type="ECO:0000313" key="3">
    <source>
        <dbReference type="EMBL" id="ROR81073.1"/>
    </source>
</evidence>
<evidence type="ECO:0000256" key="2">
    <source>
        <dbReference type="SAM" id="SignalP"/>
    </source>
</evidence>